<evidence type="ECO:0000256" key="3">
    <source>
        <dbReference type="ARBA" id="ARBA00012098"/>
    </source>
</evidence>
<reference evidence="6 7" key="1">
    <citation type="submission" date="2020-06" db="EMBL/GenBank/DDBJ databases">
        <title>Sphingomonas hominis sp. nov., a member of the Sphingomonas, isolated from the hair of a 22-year-old girl.</title>
        <authorList>
            <person name="Zhang D.-F."/>
            <person name="Cui X.-W."/>
        </authorList>
    </citation>
    <scope>NUCLEOTIDE SEQUENCE [LARGE SCALE GENOMIC DNA]</scope>
    <source>
        <strain evidence="6 7">HHU CXW</strain>
    </source>
</reference>
<dbReference type="GO" id="GO:0008830">
    <property type="term" value="F:dTDP-4-dehydrorhamnose 3,5-epimerase activity"/>
    <property type="evidence" value="ECO:0007669"/>
    <property type="project" value="UniProtKB-EC"/>
</dbReference>
<sequence length="186" mass="20714">MPTIQLIRPKRHGDRRGWFTETYNRNTFARLGIDTVFVQDNHSLSAPAFTLRGLHYQTPPRAQDKLVRCIRGRIYDVAVDVRNGSPTYGQWVGAEISAENGDQLFIPVGFAHGLLTLEPDCEVVYKCSDTYAPDHDGGIAWDSVGIDWPLPTGIKPELSPKDTRQPSIADFDSPFAYNGCPLEPLA</sequence>
<evidence type="ECO:0000256" key="1">
    <source>
        <dbReference type="ARBA" id="ARBA00001298"/>
    </source>
</evidence>
<evidence type="ECO:0000313" key="6">
    <source>
        <dbReference type="EMBL" id="NTS66792.1"/>
    </source>
</evidence>
<dbReference type="EC" id="5.1.3.13" evidence="3 5"/>
<dbReference type="PANTHER" id="PTHR21047">
    <property type="entry name" value="DTDP-6-DEOXY-D-GLUCOSE-3,5 EPIMERASE"/>
    <property type="match status" value="1"/>
</dbReference>
<protein>
    <recommendedName>
        <fullName evidence="4 5">dTDP-4-dehydrorhamnose 3,5-epimerase</fullName>
        <ecNumber evidence="3 5">5.1.3.13</ecNumber>
    </recommendedName>
    <alternativeName>
        <fullName evidence="5">Thymidine diphospho-4-keto-rhamnose 3,5-epimerase</fullName>
    </alternativeName>
</protein>
<evidence type="ECO:0000256" key="2">
    <source>
        <dbReference type="ARBA" id="ARBA00001997"/>
    </source>
</evidence>
<dbReference type="InterPro" id="IPR014710">
    <property type="entry name" value="RmlC-like_jellyroll"/>
</dbReference>
<dbReference type="EMBL" id="JABULH010000017">
    <property type="protein sequence ID" value="NTS66792.1"/>
    <property type="molecule type" value="Genomic_DNA"/>
</dbReference>
<comment type="pathway">
    <text evidence="5">Carbohydrate biosynthesis; dTDP-L-rhamnose biosynthesis.</text>
</comment>
<comment type="catalytic activity">
    <reaction evidence="1 5">
        <text>dTDP-4-dehydro-6-deoxy-alpha-D-glucose = dTDP-4-dehydro-beta-L-rhamnose</text>
        <dbReference type="Rhea" id="RHEA:16969"/>
        <dbReference type="ChEBI" id="CHEBI:57649"/>
        <dbReference type="ChEBI" id="CHEBI:62830"/>
        <dbReference type="EC" id="5.1.3.13"/>
    </reaction>
</comment>
<dbReference type="Proteomes" id="UP000621447">
    <property type="component" value="Unassembled WGS sequence"/>
</dbReference>
<comment type="similarity">
    <text evidence="5">Belongs to the dTDP-4-dehydrorhamnose 3,5-epimerase family.</text>
</comment>
<proteinExistence type="inferred from homology"/>
<comment type="function">
    <text evidence="2 5">Catalyzes the epimerization of the C3' and C5'positions of dTDP-6-deoxy-D-xylo-4-hexulose, forming dTDP-6-deoxy-L-lyxo-4-hexulose.</text>
</comment>
<dbReference type="CDD" id="cd00438">
    <property type="entry name" value="cupin_RmlC"/>
    <property type="match status" value="1"/>
</dbReference>
<organism evidence="6 7">
    <name type="scientific">Sphingomonas hominis</name>
    <dbReference type="NCBI Taxonomy" id="2741495"/>
    <lineage>
        <taxon>Bacteria</taxon>
        <taxon>Pseudomonadati</taxon>
        <taxon>Pseudomonadota</taxon>
        <taxon>Alphaproteobacteria</taxon>
        <taxon>Sphingomonadales</taxon>
        <taxon>Sphingomonadaceae</taxon>
        <taxon>Sphingomonas</taxon>
    </lineage>
</organism>
<dbReference type="SUPFAM" id="SSF51182">
    <property type="entry name" value="RmlC-like cupins"/>
    <property type="match status" value="1"/>
</dbReference>
<name>A0ABX2JUW6_9SPHN</name>
<gene>
    <name evidence="6" type="primary">rfbC</name>
    <name evidence="6" type="ORF">HRV97_16755</name>
</gene>
<dbReference type="Gene3D" id="2.60.120.10">
    <property type="entry name" value="Jelly Rolls"/>
    <property type="match status" value="1"/>
</dbReference>
<comment type="subunit">
    <text evidence="5">Homodimer.</text>
</comment>
<dbReference type="RefSeq" id="WP_174195273.1">
    <property type="nucleotide sequence ID" value="NZ_JABULH010000017.1"/>
</dbReference>
<keyword evidence="7" id="KW-1185">Reference proteome</keyword>
<evidence type="ECO:0000256" key="4">
    <source>
        <dbReference type="ARBA" id="ARBA00019595"/>
    </source>
</evidence>
<evidence type="ECO:0000256" key="5">
    <source>
        <dbReference type="RuleBase" id="RU364069"/>
    </source>
</evidence>
<accession>A0ABX2JUW6</accession>
<evidence type="ECO:0000313" key="7">
    <source>
        <dbReference type="Proteomes" id="UP000621447"/>
    </source>
</evidence>
<keyword evidence="5 6" id="KW-0413">Isomerase</keyword>
<dbReference type="PANTHER" id="PTHR21047:SF2">
    <property type="entry name" value="THYMIDINE DIPHOSPHO-4-KETO-RHAMNOSE 3,5-EPIMERASE"/>
    <property type="match status" value="1"/>
</dbReference>
<dbReference type="InterPro" id="IPR000888">
    <property type="entry name" value="RmlC-like"/>
</dbReference>
<dbReference type="Pfam" id="PF00908">
    <property type="entry name" value="dTDP_sugar_isom"/>
    <property type="match status" value="1"/>
</dbReference>
<dbReference type="NCBIfam" id="TIGR01221">
    <property type="entry name" value="rmlC"/>
    <property type="match status" value="1"/>
</dbReference>
<comment type="caution">
    <text evidence="6">The sequence shown here is derived from an EMBL/GenBank/DDBJ whole genome shotgun (WGS) entry which is preliminary data.</text>
</comment>
<dbReference type="InterPro" id="IPR011051">
    <property type="entry name" value="RmlC_Cupin_sf"/>
</dbReference>